<reference evidence="2" key="2">
    <citation type="submission" date="2015-01" db="EMBL/GenBank/DDBJ databases">
        <title>Evolutionary Origins and Diversification of the Mycorrhizal Mutualists.</title>
        <authorList>
            <consortium name="DOE Joint Genome Institute"/>
            <consortium name="Mycorrhizal Genomics Consortium"/>
            <person name="Kohler A."/>
            <person name="Kuo A."/>
            <person name="Nagy L.G."/>
            <person name="Floudas D."/>
            <person name="Copeland A."/>
            <person name="Barry K.W."/>
            <person name="Cichocki N."/>
            <person name="Veneault-Fourrey C."/>
            <person name="LaButti K."/>
            <person name="Lindquist E.A."/>
            <person name="Lipzen A."/>
            <person name="Lundell T."/>
            <person name="Morin E."/>
            <person name="Murat C."/>
            <person name="Riley R."/>
            <person name="Ohm R."/>
            <person name="Sun H."/>
            <person name="Tunlid A."/>
            <person name="Henrissat B."/>
            <person name="Grigoriev I.V."/>
            <person name="Hibbett D.S."/>
            <person name="Martin F."/>
        </authorList>
    </citation>
    <scope>NUCLEOTIDE SEQUENCE [LARGE SCALE GENOMIC DNA]</scope>
    <source>
        <strain evidence="2">LaAM-08-1</strain>
    </source>
</reference>
<dbReference type="OrthoDB" id="3188871at2759"/>
<organism evidence="1 2">
    <name type="scientific">Laccaria amethystina LaAM-08-1</name>
    <dbReference type="NCBI Taxonomy" id="1095629"/>
    <lineage>
        <taxon>Eukaryota</taxon>
        <taxon>Fungi</taxon>
        <taxon>Dikarya</taxon>
        <taxon>Basidiomycota</taxon>
        <taxon>Agaricomycotina</taxon>
        <taxon>Agaricomycetes</taxon>
        <taxon>Agaricomycetidae</taxon>
        <taxon>Agaricales</taxon>
        <taxon>Agaricineae</taxon>
        <taxon>Hydnangiaceae</taxon>
        <taxon>Laccaria</taxon>
    </lineage>
</organism>
<protein>
    <submittedName>
        <fullName evidence="1">Uncharacterized protein</fullName>
    </submittedName>
</protein>
<keyword evidence="2" id="KW-1185">Reference proteome</keyword>
<sequence>MSFGPGPVATDAASAVSRIQSLLSKDAVVTINGKASSGADLAGQLNQVRFPGSQASISFKEAVEVPADSQQPPVAGSVGIFFTATIEKPEVIHDVPPKQTLTASIDVVITDAYVLRDVAVPGGTIGELNAVIHLGSVQA</sequence>
<dbReference type="EMBL" id="KN838538">
    <property type="protein sequence ID" value="KIK09634.1"/>
    <property type="molecule type" value="Genomic_DNA"/>
</dbReference>
<dbReference type="HOGENOM" id="CLU_107219_0_0_1"/>
<dbReference type="AlphaFoldDB" id="A0A0C9Y6L6"/>
<proteinExistence type="predicted"/>
<name>A0A0C9Y6L6_9AGAR</name>
<gene>
    <name evidence="1" type="ORF">K443DRAFT_739</name>
</gene>
<evidence type="ECO:0000313" key="1">
    <source>
        <dbReference type="EMBL" id="KIK09634.1"/>
    </source>
</evidence>
<reference evidence="1 2" key="1">
    <citation type="submission" date="2014-04" db="EMBL/GenBank/DDBJ databases">
        <authorList>
            <consortium name="DOE Joint Genome Institute"/>
            <person name="Kuo A."/>
            <person name="Kohler A."/>
            <person name="Nagy L.G."/>
            <person name="Floudas D."/>
            <person name="Copeland A."/>
            <person name="Barry K.W."/>
            <person name="Cichocki N."/>
            <person name="Veneault-Fourrey C."/>
            <person name="LaButti K."/>
            <person name="Lindquist E.A."/>
            <person name="Lipzen A."/>
            <person name="Lundell T."/>
            <person name="Morin E."/>
            <person name="Murat C."/>
            <person name="Sun H."/>
            <person name="Tunlid A."/>
            <person name="Henrissat B."/>
            <person name="Grigoriev I.V."/>
            <person name="Hibbett D.S."/>
            <person name="Martin F."/>
            <person name="Nordberg H.P."/>
            <person name="Cantor M.N."/>
            <person name="Hua S.X."/>
        </authorList>
    </citation>
    <scope>NUCLEOTIDE SEQUENCE [LARGE SCALE GENOMIC DNA]</scope>
    <source>
        <strain evidence="1 2">LaAM-08-1</strain>
    </source>
</reference>
<evidence type="ECO:0000313" key="2">
    <source>
        <dbReference type="Proteomes" id="UP000054477"/>
    </source>
</evidence>
<dbReference type="Proteomes" id="UP000054477">
    <property type="component" value="Unassembled WGS sequence"/>
</dbReference>
<accession>A0A0C9Y6L6</accession>